<sequence>MKIGVVGVGNIAEKAYLPTYAEKQGMVDFYFATRNQVTKDRLKKTYGFAHLYESLDDLIEEEIEACMIHAATSVHFQLAKKCLEHNIHVYIDKPLSVDLKEIQELQELAEQHHVILMVGFNRRFAPMVEELKAIPEKRLIQLQKNRIAAKETTAFVIYDLFLHLVDTAVYLLDEPVIKTTSHIREKEGLMEVAMLQLETANQMAIVTMDLGSGANTETYQVTSKQGTYELSDLTELVIRKPDTVEIKKFGDWETTLSKRGFVPMVERFFEEVQETTPDKEKLKQAGVYDSHALCEEMLNNIYRHQL</sequence>
<evidence type="ECO:0000313" key="5">
    <source>
        <dbReference type="Proteomes" id="UP000195024"/>
    </source>
</evidence>
<dbReference type="InterPro" id="IPR000683">
    <property type="entry name" value="Gfo/Idh/MocA-like_OxRdtase_N"/>
</dbReference>
<dbReference type="RefSeq" id="WP_071867785.1">
    <property type="nucleotide sequence ID" value="NZ_BJWA01000024.1"/>
</dbReference>
<comment type="caution">
    <text evidence="4">The sequence shown here is derived from an EMBL/GenBank/DDBJ whole genome shotgun (WGS) entry which is preliminary data.</text>
</comment>
<dbReference type="SUPFAM" id="SSF51735">
    <property type="entry name" value="NAD(P)-binding Rossmann-fold domains"/>
    <property type="match status" value="1"/>
</dbReference>
<dbReference type="GO" id="GO:0000166">
    <property type="term" value="F:nucleotide binding"/>
    <property type="evidence" value="ECO:0007669"/>
    <property type="project" value="InterPro"/>
</dbReference>
<name>A0A1L8UMJ7_ENTMU</name>
<keyword evidence="6" id="KW-1185">Reference proteome</keyword>
<dbReference type="PANTHER" id="PTHR43708">
    <property type="entry name" value="CONSERVED EXPRESSED OXIDOREDUCTASE (EUROFUNG)"/>
    <property type="match status" value="1"/>
</dbReference>
<dbReference type="EMBL" id="BJWA01000024">
    <property type="protein sequence ID" value="GEL81397.1"/>
    <property type="molecule type" value="Genomic_DNA"/>
</dbReference>
<evidence type="ECO:0000313" key="3">
    <source>
        <dbReference type="EMBL" id="GEL81397.1"/>
    </source>
</evidence>
<feature type="domain" description="Gfo/Idh/MocA-like oxidoreductase N-terminal" evidence="1">
    <location>
        <begin position="1"/>
        <end position="120"/>
    </location>
</feature>
<gene>
    <name evidence="4" type="ORF">A5802_001824</name>
    <name evidence="3" type="ORF">EMU01_25410</name>
</gene>
<evidence type="ECO:0000313" key="4">
    <source>
        <dbReference type="EMBL" id="OTP28085.1"/>
    </source>
</evidence>
<dbReference type="InterPro" id="IPR051317">
    <property type="entry name" value="Gfo/Idh/MocA_oxidoreduct"/>
</dbReference>
<reference evidence="4 5" key="1">
    <citation type="submission" date="2017-05" db="EMBL/GenBank/DDBJ databases">
        <title>The Genome Sequence of Enterococcus mundtii 6B1_DIV0119.</title>
        <authorList>
            <consortium name="The Broad Institute Genomics Platform"/>
            <consortium name="The Broad Institute Genomic Center for Infectious Diseases"/>
            <person name="Earl A."/>
            <person name="Manson A."/>
            <person name="Schwartman J."/>
            <person name="Gilmore M."/>
            <person name="Abouelleil A."/>
            <person name="Cao P."/>
            <person name="Chapman S."/>
            <person name="Cusick C."/>
            <person name="Shea T."/>
            <person name="Young S."/>
            <person name="Neafsey D."/>
            <person name="Nusbaum C."/>
            <person name="Birren B."/>
        </authorList>
    </citation>
    <scope>NUCLEOTIDE SEQUENCE [LARGE SCALE GENOMIC DNA]</scope>
    <source>
        <strain evidence="4 5">6B1_DIV0119</strain>
    </source>
</reference>
<dbReference type="Gene3D" id="3.40.50.720">
    <property type="entry name" value="NAD(P)-binding Rossmann-like Domain"/>
    <property type="match status" value="1"/>
</dbReference>
<dbReference type="PANTHER" id="PTHR43708:SF4">
    <property type="entry name" value="OXIDOREDUCTASE YCEM-RELATED"/>
    <property type="match status" value="1"/>
</dbReference>
<evidence type="ECO:0000259" key="2">
    <source>
        <dbReference type="Pfam" id="PF21378"/>
    </source>
</evidence>
<evidence type="ECO:0000259" key="1">
    <source>
        <dbReference type="Pfam" id="PF01408"/>
    </source>
</evidence>
<dbReference type="EMBL" id="NGMS01000001">
    <property type="protein sequence ID" value="OTP28085.1"/>
    <property type="molecule type" value="Genomic_DNA"/>
</dbReference>
<dbReference type="AlphaFoldDB" id="A0A1L8UMJ7"/>
<dbReference type="Pfam" id="PF21378">
    <property type="entry name" value="YceM-like_C"/>
    <property type="match status" value="1"/>
</dbReference>
<dbReference type="InterPro" id="IPR048477">
    <property type="entry name" value="YceM-like_C"/>
</dbReference>
<dbReference type="GeneID" id="61000104"/>
<evidence type="ECO:0000313" key="6">
    <source>
        <dbReference type="Proteomes" id="UP000321175"/>
    </source>
</evidence>
<organism evidence="4 5">
    <name type="scientific">Enterococcus mundtii</name>
    <dbReference type="NCBI Taxonomy" id="53346"/>
    <lineage>
        <taxon>Bacteria</taxon>
        <taxon>Bacillati</taxon>
        <taxon>Bacillota</taxon>
        <taxon>Bacilli</taxon>
        <taxon>Lactobacillales</taxon>
        <taxon>Enterococcaceae</taxon>
        <taxon>Enterococcus</taxon>
    </lineage>
</organism>
<feature type="domain" description="YceM-like C-terminal" evidence="2">
    <location>
        <begin position="128"/>
        <end position="237"/>
    </location>
</feature>
<accession>A0A1L8UMJ7</accession>
<dbReference type="Proteomes" id="UP000321175">
    <property type="component" value="Unassembled WGS sequence"/>
</dbReference>
<dbReference type="Proteomes" id="UP000195024">
    <property type="component" value="Unassembled WGS sequence"/>
</dbReference>
<dbReference type="Gene3D" id="3.30.360.10">
    <property type="entry name" value="Dihydrodipicolinate Reductase, domain 2"/>
    <property type="match status" value="1"/>
</dbReference>
<proteinExistence type="predicted"/>
<dbReference type="InterPro" id="IPR036291">
    <property type="entry name" value="NAD(P)-bd_dom_sf"/>
</dbReference>
<dbReference type="SUPFAM" id="SSF55347">
    <property type="entry name" value="Glyceraldehyde-3-phosphate dehydrogenase-like, C-terminal domain"/>
    <property type="match status" value="1"/>
</dbReference>
<dbReference type="Pfam" id="PF01408">
    <property type="entry name" value="GFO_IDH_MocA"/>
    <property type="match status" value="1"/>
</dbReference>
<protein>
    <submittedName>
        <fullName evidence="3">Dehydrogenase</fullName>
    </submittedName>
</protein>
<reference evidence="3 6" key="2">
    <citation type="submission" date="2019-07" db="EMBL/GenBank/DDBJ databases">
        <title>Whole genome shotgun sequence of Enterococcus mundtii NBRC 100490.</title>
        <authorList>
            <person name="Hosoyama A."/>
            <person name="Uohara A."/>
            <person name="Ohji S."/>
            <person name="Ichikawa N."/>
        </authorList>
    </citation>
    <scope>NUCLEOTIDE SEQUENCE [LARGE SCALE GENOMIC DNA]</scope>
    <source>
        <strain evidence="3 6">NBRC 100490</strain>
    </source>
</reference>